<dbReference type="Proteomes" id="UP000735302">
    <property type="component" value="Unassembled WGS sequence"/>
</dbReference>
<organism evidence="1 2">
    <name type="scientific">Plakobranchus ocellatus</name>
    <dbReference type="NCBI Taxonomy" id="259542"/>
    <lineage>
        <taxon>Eukaryota</taxon>
        <taxon>Metazoa</taxon>
        <taxon>Spiralia</taxon>
        <taxon>Lophotrochozoa</taxon>
        <taxon>Mollusca</taxon>
        <taxon>Gastropoda</taxon>
        <taxon>Heterobranchia</taxon>
        <taxon>Euthyneura</taxon>
        <taxon>Panpulmonata</taxon>
        <taxon>Sacoglossa</taxon>
        <taxon>Placobranchoidea</taxon>
        <taxon>Plakobranchidae</taxon>
        <taxon>Plakobranchus</taxon>
    </lineage>
</organism>
<accession>A0AAV4AIT8</accession>
<evidence type="ECO:0000313" key="2">
    <source>
        <dbReference type="Proteomes" id="UP000735302"/>
    </source>
</evidence>
<reference evidence="1 2" key="1">
    <citation type="journal article" date="2021" name="Elife">
        <title>Chloroplast acquisition without the gene transfer in kleptoplastic sea slugs, Plakobranchus ocellatus.</title>
        <authorList>
            <person name="Maeda T."/>
            <person name="Takahashi S."/>
            <person name="Yoshida T."/>
            <person name="Shimamura S."/>
            <person name="Takaki Y."/>
            <person name="Nagai Y."/>
            <person name="Toyoda A."/>
            <person name="Suzuki Y."/>
            <person name="Arimoto A."/>
            <person name="Ishii H."/>
            <person name="Satoh N."/>
            <person name="Nishiyama T."/>
            <person name="Hasebe M."/>
            <person name="Maruyama T."/>
            <person name="Minagawa J."/>
            <person name="Obokata J."/>
            <person name="Shigenobu S."/>
        </authorList>
    </citation>
    <scope>NUCLEOTIDE SEQUENCE [LARGE SCALE GENOMIC DNA]</scope>
</reference>
<comment type="caution">
    <text evidence="1">The sequence shown here is derived from an EMBL/GenBank/DDBJ whole genome shotgun (WGS) entry which is preliminary data.</text>
</comment>
<keyword evidence="2" id="KW-1185">Reference proteome</keyword>
<name>A0AAV4AIT8_9GAST</name>
<gene>
    <name evidence="1" type="ORF">PoB_003284400</name>
</gene>
<proteinExistence type="predicted"/>
<sequence>MDGVNWGYKGHFGELRDLVIRDQLYRSLYNKIAISLKERGPKSVTDVRDMAANYRSAYPDISLAWEEIFIVNVAAGPTGKDRDARPTVKDDWDAKDRGCPMYRRSQSSGPPRRRWATGFCREQSRQDWRYCTDKTGIFVVEDDCQTR</sequence>
<protein>
    <submittedName>
        <fullName evidence="1">Uncharacterized protein</fullName>
    </submittedName>
</protein>
<dbReference type="AlphaFoldDB" id="A0AAV4AIT8"/>
<dbReference type="EMBL" id="BLXT01003772">
    <property type="protein sequence ID" value="GFO06339.1"/>
    <property type="molecule type" value="Genomic_DNA"/>
</dbReference>
<evidence type="ECO:0000313" key="1">
    <source>
        <dbReference type="EMBL" id="GFO06339.1"/>
    </source>
</evidence>